<organism evidence="1 2">
    <name type="scientific">Dreissena polymorpha</name>
    <name type="common">Zebra mussel</name>
    <name type="synonym">Mytilus polymorpha</name>
    <dbReference type="NCBI Taxonomy" id="45954"/>
    <lineage>
        <taxon>Eukaryota</taxon>
        <taxon>Metazoa</taxon>
        <taxon>Spiralia</taxon>
        <taxon>Lophotrochozoa</taxon>
        <taxon>Mollusca</taxon>
        <taxon>Bivalvia</taxon>
        <taxon>Autobranchia</taxon>
        <taxon>Heteroconchia</taxon>
        <taxon>Euheterodonta</taxon>
        <taxon>Imparidentia</taxon>
        <taxon>Neoheterodontei</taxon>
        <taxon>Myida</taxon>
        <taxon>Dreissenoidea</taxon>
        <taxon>Dreissenidae</taxon>
        <taxon>Dreissena</taxon>
    </lineage>
</organism>
<dbReference type="Proteomes" id="UP000828390">
    <property type="component" value="Unassembled WGS sequence"/>
</dbReference>
<gene>
    <name evidence="1" type="ORF">DPMN_161221</name>
</gene>
<reference evidence="1" key="2">
    <citation type="submission" date="2020-11" db="EMBL/GenBank/DDBJ databases">
        <authorList>
            <person name="McCartney M.A."/>
            <person name="Auch B."/>
            <person name="Kono T."/>
            <person name="Mallez S."/>
            <person name="Becker A."/>
            <person name="Gohl D.M."/>
            <person name="Silverstein K.A.T."/>
            <person name="Koren S."/>
            <person name="Bechman K.B."/>
            <person name="Herman A."/>
            <person name="Abrahante J.E."/>
            <person name="Garbe J."/>
        </authorList>
    </citation>
    <scope>NUCLEOTIDE SEQUENCE</scope>
    <source>
        <strain evidence="1">Duluth1</strain>
        <tissue evidence="1">Whole animal</tissue>
    </source>
</reference>
<evidence type="ECO:0000313" key="2">
    <source>
        <dbReference type="Proteomes" id="UP000828390"/>
    </source>
</evidence>
<accession>A0A9D4EP99</accession>
<comment type="caution">
    <text evidence="1">The sequence shown here is derived from an EMBL/GenBank/DDBJ whole genome shotgun (WGS) entry which is preliminary data.</text>
</comment>
<dbReference type="EMBL" id="JAIWYP010000008">
    <property type="protein sequence ID" value="KAH3783286.1"/>
    <property type="molecule type" value="Genomic_DNA"/>
</dbReference>
<proteinExistence type="predicted"/>
<protein>
    <submittedName>
        <fullName evidence="1">Uncharacterized protein</fullName>
    </submittedName>
</protein>
<dbReference type="AlphaFoldDB" id="A0A9D4EP99"/>
<sequence>MCSGQAHQITHPSQFEARRWRRWKASIISAAFWKTREELMHMSGPALVKHEQPFMSSRIFGDPAKLASPTRLGSSILS</sequence>
<reference evidence="1" key="1">
    <citation type="journal article" date="2019" name="bioRxiv">
        <title>The Genome of the Zebra Mussel, Dreissena polymorpha: A Resource for Invasive Species Research.</title>
        <authorList>
            <person name="McCartney M.A."/>
            <person name="Auch B."/>
            <person name="Kono T."/>
            <person name="Mallez S."/>
            <person name="Zhang Y."/>
            <person name="Obille A."/>
            <person name="Becker A."/>
            <person name="Abrahante J.E."/>
            <person name="Garbe J."/>
            <person name="Badalamenti J.P."/>
            <person name="Herman A."/>
            <person name="Mangelson H."/>
            <person name="Liachko I."/>
            <person name="Sullivan S."/>
            <person name="Sone E.D."/>
            <person name="Koren S."/>
            <person name="Silverstein K.A.T."/>
            <person name="Beckman K.B."/>
            <person name="Gohl D.M."/>
        </authorList>
    </citation>
    <scope>NUCLEOTIDE SEQUENCE</scope>
    <source>
        <strain evidence="1">Duluth1</strain>
        <tissue evidence="1">Whole animal</tissue>
    </source>
</reference>
<keyword evidence="2" id="KW-1185">Reference proteome</keyword>
<name>A0A9D4EP99_DREPO</name>
<evidence type="ECO:0000313" key="1">
    <source>
        <dbReference type="EMBL" id="KAH3783286.1"/>
    </source>
</evidence>